<protein>
    <recommendedName>
        <fullName evidence="1">F-box domain-containing protein</fullName>
    </recommendedName>
</protein>
<dbReference type="Pfam" id="PF12937">
    <property type="entry name" value="F-box-like"/>
    <property type="match status" value="1"/>
</dbReference>
<sequence length="456" mass="50274">MGRRQTQKLIAETSPRPALIATFMSPLLDVLPSELLLLIISLLSIADTQTLRQTCRTLCQLTHDKSLWLARLDHIRQLGDTPLPPPLCDPIFVAAEFSSRAIESAVISATRSTDSWLHPREMVPLIPAVHGQVIAGLEIFLDKWLLVVYLSGRAQLWDMANRDSVATLDLGHGAWSYFGCLTSGKIMLAMSSVETETFLYTVDSTGFTLLGSFRCAEDRTVRAIDAERHLVVCHSATPELSVICWDDQAKWTIPLDDTEEMYNNVLAVHLLGSHILAIRARTVELHPWPQVPSLVMVHRLPSALGPASICVSDPIPSSADNSYTIFILSNGINHLSLYKVLVSGGTMDVSLAGAMRPDNSKHLFISAHALGLRAGRAMWVERQRSTIARRVNLCTLSQRREAWHEMAANGAVVFTLASYDLRDDLTHCALAEVSGRIAFGNRAGAVFLLENKRLQG</sequence>
<proteinExistence type="predicted"/>
<dbReference type="AlphaFoldDB" id="A0AAD7B2U4"/>
<evidence type="ECO:0000313" key="2">
    <source>
        <dbReference type="EMBL" id="KAJ7609081.1"/>
    </source>
</evidence>
<dbReference type="InterPro" id="IPR036047">
    <property type="entry name" value="F-box-like_dom_sf"/>
</dbReference>
<dbReference type="InterPro" id="IPR001810">
    <property type="entry name" value="F-box_dom"/>
</dbReference>
<feature type="domain" description="F-box" evidence="1">
    <location>
        <begin position="25"/>
        <end position="71"/>
    </location>
</feature>
<gene>
    <name evidence="2" type="ORF">FB45DRAFT_1127877</name>
</gene>
<dbReference type="SMART" id="SM00256">
    <property type="entry name" value="FBOX"/>
    <property type="match status" value="1"/>
</dbReference>
<keyword evidence="3" id="KW-1185">Reference proteome</keyword>
<comment type="caution">
    <text evidence="2">The sequence shown here is derived from an EMBL/GenBank/DDBJ whole genome shotgun (WGS) entry which is preliminary data.</text>
</comment>
<dbReference type="Gene3D" id="1.20.1280.50">
    <property type="match status" value="1"/>
</dbReference>
<dbReference type="PROSITE" id="PS50181">
    <property type="entry name" value="FBOX"/>
    <property type="match status" value="1"/>
</dbReference>
<evidence type="ECO:0000313" key="3">
    <source>
        <dbReference type="Proteomes" id="UP001221142"/>
    </source>
</evidence>
<name>A0AAD7B2U4_9AGAR</name>
<accession>A0AAD7B2U4</accession>
<dbReference type="EMBL" id="JARKIF010000042">
    <property type="protein sequence ID" value="KAJ7609081.1"/>
    <property type="molecule type" value="Genomic_DNA"/>
</dbReference>
<organism evidence="2 3">
    <name type="scientific">Roridomyces roridus</name>
    <dbReference type="NCBI Taxonomy" id="1738132"/>
    <lineage>
        <taxon>Eukaryota</taxon>
        <taxon>Fungi</taxon>
        <taxon>Dikarya</taxon>
        <taxon>Basidiomycota</taxon>
        <taxon>Agaricomycotina</taxon>
        <taxon>Agaricomycetes</taxon>
        <taxon>Agaricomycetidae</taxon>
        <taxon>Agaricales</taxon>
        <taxon>Marasmiineae</taxon>
        <taxon>Mycenaceae</taxon>
        <taxon>Roridomyces</taxon>
    </lineage>
</organism>
<dbReference type="SUPFAM" id="SSF81383">
    <property type="entry name" value="F-box domain"/>
    <property type="match status" value="1"/>
</dbReference>
<evidence type="ECO:0000259" key="1">
    <source>
        <dbReference type="PROSITE" id="PS50181"/>
    </source>
</evidence>
<reference evidence="2" key="1">
    <citation type="submission" date="2023-03" db="EMBL/GenBank/DDBJ databases">
        <title>Massive genome expansion in bonnet fungi (Mycena s.s.) driven by repeated elements and novel gene families across ecological guilds.</title>
        <authorList>
            <consortium name="Lawrence Berkeley National Laboratory"/>
            <person name="Harder C.B."/>
            <person name="Miyauchi S."/>
            <person name="Viragh M."/>
            <person name="Kuo A."/>
            <person name="Thoen E."/>
            <person name="Andreopoulos B."/>
            <person name="Lu D."/>
            <person name="Skrede I."/>
            <person name="Drula E."/>
            <person name="Henrissat B."/>
            <person name="Morin E."/>
            <person name="Kohler A."/>
            <person name="Barry K."/>
            <person name="LaButti K."/>
            <person name="Morin E."/>
            <person name="Salamov A."/>
            <person name="Lipzen A."/>
            <person name="Mereny Z."/>
            <person name="Hegedus B."/>
            <person name="Baldrian P."/>
            <person name="Stursova M."/>
            <person name="Weitz H."/>
            <person name="Taylor A."/>
            <person name="Grigoriev I.V."/>
            <person name="Nagy L.G."/>
            <person name="Martin F."/>
            <person name="Kauserud H."/>
        </authorList>
    </citation>
    <scope>NUCLEOTIDE SEQUENCE</scope>
    <source>
        <strain evidence="2">9284</strain>
    </source>
</reference>
<dbReference type="Proteomes" id="UP001221142">
    <property type="component" value="Unassembled WGS sequence"/>
</dbReference>